<dbReference type="InterPro" id="IPR016169">
    <property type="entry name" value="FAD-bd_PCMH_sub2"/>
</dbReference>
<organism evidence="9 10">
    <name type="scientific">Solirubrobacter pauli</name>
    <dbReference type="NCBI Taxonomy" id="166793"/>
    <lineage>
        <taxon>Bacteria</taxon>
        <taxon>Bacillati</taxon>
        <taxon>Actinomycetota</taxon>
        <taxon>Thermoleophilia</taxon>
        <taxon>Solirubrobacterales</taxon>
        <taxon>Solirubrobacteraceae</taxon>
        <taxon>Solirubrobacter</taxon>
    </lineage>
</organism>
<evidence type="ECO:0000256" key="4">
    <source>
        <dbReference type="PIRSR" id="PIRSR625650-1"/>
    </source>
</evidence>
<evidence type="ECO:0000259" key="8">
    <source>
        <dbReference type="PROSITE" id="PS51387"/>
    </source>
</evidence>
<dbReference type="GO" id="GO:0008610">
    <property type="term" value="P:lipid biosynthetic process"/>
    <property type="evidence" value="ECO:0007669"/>
    <property type="project" value="InterPro"/>
</dbReference>
<dbReference type="Pfam" id="PF01565">
    <property type="entry name" value="FAD_binding_4"/>
    <property type="match status" value="1"/>
</dbReference>
<dbReference type="SUPFAM" id="SSF55103">
    <property type="entry name" value="FAD-linked oxidases, C-terminal domain"/>
    <property type="match status" value="1"/>
</dbReference>
<dbReference type="PANTHER" id="PTHR46568">
    <property type="entry name" value="ALKYLDIHYDROXYACETONEPHOSPHATE SYNTHASE, PEROXISOMAL"/>
    <property type="match status" value="1"/>
</dbReference>
<dbReference type="PROSITE" id="PS51387">
    <property type="entry name" value="FAD_PCMH"/>
    <property type="match status" value="1"/>
</dbReference>
<feature type="binding site" evidence="6">
    <location>
        <begin position="127"/>
        <end position="133"/>
    </location>
    <ligand>
        <name>FAD</name>
        <dbReference type="ChEBI" id="CHEBI:57692"/>
    </ligand>
</feature>
<dbReference type="Gene3D" id="1.10.45.10">
    <property type="entry name" value="Vanillyl-alcohol Oxidase, Chain A, domain 4"/>
    <property type="match status" value="1"/>
</dbReference>
<name>A0A660L329_9ACTN</name>
<dbReference type="Pfam" id="PF02913">
    <property type="entry name" value="FAD-oxidase_C"/>
    <property type="match status" value="1"/>
</dbReference>
<feature type="binding site" evidence="5">
    <location>
        <position position="384"/>
    </location>
    <ligand>
        <name>substrate</name>
    </ligand>
</feature>
<dbReference type="InterPro" id="IPR016171">
    <property type="entry name" value="Vanillyl_alc_oxidase_C-sub2"/>
</dbReference>
<dbReference type="AlphaFoldDB" id="A0A660L329"/>
<dbReference type="InterPro" id="IPR016164">
    <property type="entry name" value="FAD-linked_Oxase-like_C"/>
</dbReference>
<evidence type="ECO:0000256" key="1">
    <source>
        <dbReference type="ARBA" id="ARBA00008000"/>
    </source>
</evidence>
<evidence type="ECO:0000256" key="7">
    <source>
        <dbReference type="PIRSR" id="PIRSR625650-4"/>
    </source>
</evidence>
<dbReference type="InterPro" id="IPR006094">
    <property type="entry name" value="Oxid_FAD_bind_N"/>
</dbReference>
<dbReference type="InterPro" id="IPR016166">
    <property type="entry name" value="FAD-bd_PCMH"/>
</dbReference>
<feature type="binding site" evidence="6">
    <location>
        <begin position="260"/>
        <end position="266"/>
    </location>
    <ligand>
        <name>FAD</name>
        <dbReference type="ChEBI" id="CHEBI:57692"/>
    </ligand>
</feature>
<feature type="site" description="Important for enzyme activity" evidence="7">
    <location>
        <position position="310"/>
    </location>
</feature>
<dbReference type="Gene3D" id="3.30.70.3450">
    <property type="match status" value="1"/>
</dbReference>
<feature type="domain" description="FAD-binding PCMH-type" evidence="8">
    <location>
        <begin position="95"/>
        <end position="276"/>
    </location>
</feature>
<dbReference type="InterPro" id="IPR036318">
    <property type="entry name" value="FAD-bd_PCMH-like_sf"/>
</dbReference>
<dbReference type="Gene3D" id="3.30.465.10">
    <property type="match status" value="1"/>
</dbReference>
<dbReference type="InterPro" id="IPR025650">
    <property type="entry name" value="Alkyl-DHAP_Synthase"/>
</dbReference>
<sequence>MRREQVFWGWGEPGAGPSLPEHAGEILRSELGVSGEVVSRPVELDAIALPAPALPAGLRERMEAVAEVRDDVEARVLRSRGKSYLDLLASRAGDFASAPDVVVIPRDARAVAAVLHACSEYGVAVVPFGGGTSVVGGLAGERGRCAALVSLDLGRLDKVVSIDPWSLIAVFEPGIRLPEADAALRAQGLMLSHVPQSYEWATVGGCAATRSAGQTSTGHGRIDEQVVGVACVAPSGALSTLDAPASAAGPSLRELVLGSEGTLGVITSVALRVRRRVEASYDAWSVESFLAGAELLRTLEQDGIAPDIARLSDEEETRTSLALAGTGTVGRRLLGGRCLLVCGWQGATGRASAARKLVRGGALPLGPSPGHAWEKSRFAGPHLRDDLMDRGVLVETIETATTWSNLERLYRAVLAALPGLHVGCHISHLYPTGASLYFTVLGAQSDDPVAQWGAFKAAASRAIVAAGGTITHHHAVGRDHAPYLGDEVGELGLELLRAVKTRCDPAGVMNPGKLLLD</sequence>
<feature type="active site" description="Proton donor/acceptor" evidence="4">
    <location>
        <position position="437"/>
    </location>
</feature>
<evidence type="ECO:0000256" key="5">
    <source>
        <dbReference type="PIRSR" id="PIRSR625650-2"/>
    </source>
</evidence>
<comment type="cofactor">
    <cofactor evidence="6">
        <name>FAD</name>
        <dbReference type="ChEBI" id="CHEBI:57692"/>
    </cofactor>
</comment>
<dbReference type="SUPFAM" id="SSF56176">
    <property type="entry name" value="FAD-binding/transporter-associated domain-like"/>
    <property type="match status" value="1"/>
</dbReference>
<gene>
    <name evidence="9" type="ORF">C8N24_5659</name>
</gene>
<dbReference type="RefSeq" id="WP_121256358.1">
    <property type="nucleotide sequence ID" value="NZ_RBIL01000002.1"/>
</dbReference>
<comment type="similarity">
    <text evidence="1">Belongs to the FAD-binding oxidoreductase/transferase type 4 family.</text>
</comment>
<dbReference type="GO" id="GO:0008609">
    <property type="term" value="F:alkylglycerone-phosphate synthase activity"/>
    <property type="evidence" value="ECO:0007669"/>
    <property type="project" value="InterPro"/>
</dbReference>
<dbReference type="Gene3D" id="3.30.300.330">
    <property type="match status" value="1"/>
</dbReference>
<keyword evidence="2" id="KW-0285">Flavoprotein</keyword>
<evidence type="ECO:0000256" key="6">
    <source>
        <dbReference type="PIRSR" id="PIRSR625650-3"/>
    </source>
</evidence>
<comment type="caution">
    <text evidence="9">The sequence shown here is derived from an EMBL/GenBank/DDBJ whole genome shotgun (WGS) entry which is preliminary data.</text>
</comment>
<keyword evidence="3 6" id="KW-0274">FAD</keyword>
<dbReference type="OrthoDB" id="9811557at2"/>
<proteinExistence type="inferred from homology"/>
<accession>A0A660L329</accession>
<dbReference type="EMBL" id="RBIL01000002">
    <property type="protein sequence ID" value="RKQ87634.1"/>
    <property type="molecule type" value="Genomic_DNA"/>
</dbReference>
<protein>
    <submittedName>
        <fullName evidence="9">Alkyldihydroxyacetonephosphate synthase</fullName>
    </submittedName>
</protein>
<evidence type="ECO:0000313" key="9">
    <source>
        <dbReference type="EMBL" id="RKQ87634.1"/>
    </source>
</evidence>
<evidence type="ECO:0000313" key="10">
    <source>
        <dbReference type="Proteomes" id="UP000278962"/>
    </source>
</evidence>
<evidence type="ECO:0000256" key="3">
    <source>
        <dbReference type="ARBA" id="ARBA00022827"/>
    </source>
</evidence>
<dbReference type="PANTHER" id="PTHR46568:SF1">
    <property type="entry name" value="ALKYLDIHYDROXYACETONEPHOSPHATE SYNTHASE, PEROXISOMAL"/>
    <property type="match status" value="1"/>
</dbReference>
<evidence type="ECO:0000256" key="2">
    <source>
        <dbReference type="ARBA" id="ARBA00022630"/>
    </source>
</evidence>
<dbReference type="GO" id="GO:0071949">
    <property type="term" value="F:FAD binding"/>
    <property type="evidence" value="ECO:0007669"/>
    <property type="project" value="InterPro"/>
</dbReference>
<reference evidence="9 10" key="1">
    <citation type="submission" date="2018-10" db="EMBL/GenBank/DDBJ databases">
        <title>Genomic Encyclopedia of Archaeal and Bacterial Type Strains, Phase II (KMG-II): from individual species to whole genera.</title>
        <authorList>
            <person name="Goeker M."/>
        </authorList>
    </citation>
    <scope>NUCLEOTIDE SEQUENCE [LARGE SCALE GENOMIC DNA]</scope>
    <source>
        <strain evidence="9 10">DSM 14954</strain>
    </source>
</reference>
<dbReference type="Proteomes" id="UP000278962">
    <property type="component" value="Unassembled WGS sequence"/>
</dbReference>
<dbReference type="InterPro" id="IPR004113">
    <property type="entry name" value="FAD-bd_oxidored_4_C"/>
</dbReference>
<keyword evidence="10" id="KW-1185">Reference proteome</keyword>